<dbReference type="PROSITE" id="PS51257">
    <property type="entry name" value="PROKAR_LIPOPROTEIN"/>
    <property type="match status" value="1"/>
</dbReference>
<keyword evidence="2" id="KW-1185">Reference proteome</keyword>
<accession>A0ABU7QTX8</accession>
<organism evidence="1 2">
    <name type="scientific">Chryseobacterium arthrosphaerae</name>
    <dbReference type="NCBI Taxonomy" id="651561"/>
    <lineage>
        <taxon>Bacteria</taxon>
        <taxon>Pseudomonadati</taxon>
        <taxon>Bacteroidota</taxon>
        <taxon>Flavobacteriia</taxon>
        <taxon>Flavobacteriales</taxon>
        <taxon>Weeksellaceae</taxon>
        <taxon>Chryseobacterium group</taxon>
        <taxon>Chryseobacterium</taxon>
    </lineage>
</organism>
<gene>
    <name evidence="1" type="ORF">V2E39_01305</name>
</gene>
<reference evidence="1 2" key="1">
    <citation type="submission" date="2024-01" db="EMBL/GenBank/DDBJ databases">
        <title>Whole genome of Chryseobacterium arthrosphaerae NNCa 2741.</title>
        <authorList>
            <person name="Boriskina E.V."/>
            <person name="Gordinskaya N.A."/>
            <person name="Kropotov V.S."/>
            <person name="Alekseeva A.E."/>
            <person name="Makhova M.A."/>
            <person name="Kryazhev D.V."/>
            <person name="Shkurkina I.S."/>
        </authorList>
    </citation>
    <scope>NUCLEOTIDE SEQUENCE [LARGE SCALE GENOMIC DNA]</scope>
    <source>
        <strain evidence="1 2">NNCa 2741</strain>
    </source>
</reference>
<dbReference type="Proteomes" id="UP001350005">
    <property type="component" value="Unassembled WGS sequence"/>
</dbReference>
<evidence type="ECO:0000313" key="2">
    <source>
        <dbReference type="Proteomes" id="UP001350005"/>
    </source>
</evidence>
<comment type="caution">
    <text evidence="1">The sequence shown here is derived from an EMBL/GenBank/DDBJ whole genome shotgun (WGS) entry which is preliminary data.</text>
</comment>
<name>A0ABU7QTX8_9FLAO</name>
<proteinExistence type="predicted"/>
<protein>
    <recommendedName>
        <fullName evidence="3">DUF4105 domain-containing protein</fullName>
    </recommendedName>
</protein>
<evidence type="ECO:0008006" key="3">
    <source>
        <dbReference type="Google" id="ProtNLM"/>
    </source>
</evidence>
<sequence>MLTTIFRKLIYVVFAITLLQSCERDIETNPQTDETSVAKKWYEDNGKPFPLDWKKAQLINGNNNTTLVVPVQDGTILGWGYSMQQNLVFTIEGSKVANANKVNLFADTRTVAEFSEQAISNFIKKQVNRTEDLGKVYYMVYDLNDTLLYSQSLDSSGLKKVNLQLKMKDADTNVNKENAKPDTSKNIPVVCSEWYLVEYFDDGTAYWTYLYTTCSGTASGGGGGGGGGGSHGGGSGGTSFVAVAPETTINIEQRLDCFKNIVDNADTKYKVTLNAHRIDLNSDKPGHAYLTIEKSNGTQFQRLSYGFYPQSVAGSATMQPTPSAMGEESSDEYRKSDARYSLSVTKAQFNSIISQSIALSKVPYDLNENNCTHYATDVFNLLLPSNGQLNNNGFLTPDGVYTYLANLKQAGNPNVALGRIPPPTSTNCQ</sequence>
<dbReference type="EMBL" id="JAZGJU010000002">
    <property type="protein sequence ID" value="MEE6126016.1"/>
    <property type="molecule type" value="Genomic_DNA"/>
</dbReference>
<evidence type="ECO:0000313" key="1">
    <source>
        <dbReference type="EMBL" id="MEE6126016.1"/>
    </source>
</evidence>
<dbReference type="RefSeq" id="WP_330937242.1">
    <property type="nucleotide sequence ID" value="NZ_JAZGJU010000002.1"/>
</dbReference>